<evidence type="ECO:0000313" key="7">
    <source>
        <dbReference type="EMBL" id="CAI4015097.1"/>
    </source>
</evidence>
<dbReference type="GO" id="GO:0061630">
    <property type="term" value="F:ubiquitin protein ligase activity"/>
    <property type="evidence" value="ECO:0007669"/>
    <property type="project" value="TreeGrafter"/>
</dbReference>
<protein>
    <submittedName>
        <fullName evidence="9">E3 ubiquitin-protein ligase RNF149 (DN A polymerase-transactivated protein 2) (RING finger protein 149) (RING-type E3 ubiquitin transferase RNF149)</fullName>
    </submittedName>
</protein>
<feature type="region of interest" description="Disordered" evidence="5">
    <location>
        <begin position="33"/>
        <end position="55"/>
    </location>
</feature>
<dbReference type="EMBL" id="CAMXCT010006512">
    <property type="protein sequence ID" value="CAI4015097.1"/>
    <property type="molecule type" value="Genomic_DNA"/>
</dbReference>
<evidence type="ECO:0000256" key="4">
    <source>
        <dbReference type="PROSITE-ProRule" id="PRU00175"/>
    </source>
</evidence>
<feature type="region of interest" description="Disordered" evidence="5">
    <location>
        <begin position="1"/>
        <end position="20"/>
    </location>
</feature>
<dbReference type="EMBL" id="CAMXCT020006512">
    <property type="protein sequence ID" value="CAL1168472.1"/>
    <property type="molecule type" value="Genomic_DNA"/>
</dbReference>
<comment type="caution">
    <text evidence="7">The sequence shown here is derived from an EMBL/GenBank/DDBJ whole genome shotgun (WGS) entry which is preliminary data.</text>
</comment>
<dbReference type="Gene3D" id="3.30.40.10">
    <property type="entry name" value="Zinc/RING finger domain, C3HC4 (zinc finger)"/>
    <property type="match status" value="1"/>
</dbReference>
<keyword evidence="9" id="KW-0808">Transferase</keyword>
<proteinExistence type="predicted"/>
<evidence type="ECO:0000313" key="8">
    <source>
        <dbReference type="EMBL" id="CAL1168472.1"/>
    </source>
</evidence>
<dbReference type="Pfam" id="PF13639">
    <property type="entry name" value="zf-RING_2"/>
    <property type="match status" value="1"/>
</dbReference>
<evidence type="ECO:0000256" key="5">
    <source>
        <dbReference type="SAM" id="MobiDB-lite"/>
    </source>
</evidence>
<feature type="domain" description="RING-type" evidence="6">
    <location>
        <begin position="142"/>
        <end position="183"/>
    </location>
</feature>
<feature type="compositionally biased region" description="Pro residues" evidence="5">
    <location>
        <begin position="33"/>
        <end position="44"/>
    </location>
</feature>
<reference evidence="8" key="2">
    <citation type="submission" date="2024-04" db="EMBL/GenBank/DDBJ databases">
        <authorList>
            <person name="Chen Y."/>
            <person name="Shah S."/>
            <person name="Dougan E. K."/>
            <person name="Thang M."/>
            <person name="Chan C."/>
        </authorList>
    </citation>
    <scope>NUCLEOTIDE SEQUENCE [LARGE SCALE GENOMIC DNA]</scope>
</reference>
<dbReference type="OrthoDB" id="1302410at2759"/>
<evidence type="ECO:0000256" key="1">
    <source>
        <dbReference type="ARBA" id="ARBA00022723"/>
    </source>
</evidence>
<evidence type="ECO:0000313" key="10">
    <source>
        <dbReference type="Proteomes" id="UP001152797"/>
    </source>
</evidence>
<dbReference type="EMBL" id="CAMXCT030006512">
    <property type="protein sequence ID" value="CAL4802409.1"/>
    <property type="molecule type" value="Genomic_DNA"/>
</dbReference>
<keyword evidence="10" id="KW-1185">Reference proteome</keyword>
<name>A0A9P1DR37_9DINO</name>
<accession>A0A9P1DR37</accession>
<evidence type="ECO:0000259" key="6">
    <source>
        <dbReference type="PROSITE" id="PS50089"/>
    </source>
</evidence>
<keyword evidence="3" id="KW-0862">Zinc</keyword>
<sequence>MSSTWERPQATPGQGIPAMNPYWRLTSNPYVFTPPPPPPAPAPGGAPAGAAGAVGPYTDGRNGAVGTSPLGLQTCSKASAPARVVRGRCGRFGSQSYLRSVGDLDEPFGRLDASPEEKEVAELLESLPPHHLKENFAESEPCAVCRDVMRCGDLVRRLPCLHVFHASCIARWLCVRATCPLDNSKVLQQLRPTERMETERIQAPPAPSPRQPAVAPASPSSSPLYQPSRSPSPATSRGQSPGAPGPSPALGGSTGGSEQPLMLAQRLSRWLRKLPDTHRGWIVVVDEALSVWQQRFVQTGRRFPLLSPACISKVAAANGFKYRITPGTKWCGDGGWSHLDFFPVLRSGTNIPADKRVPICISYNRNGYYYRFENSVRGCVGKHKPTGTQWTHAQTIYTSRDANGTAYCVGMKEAGEHTRWTVQKAQVCADGFRHSFGFRAMHNDYTSPLVPCCILVALNSQLGSKETPLQRFAAGKECETSTEWRVVYKLVLLSRPIDVSTLDECGREVGPGDSLYFQTGTGR</sequence>
<gene>
    <name evidence="7" type="ORF">C1SCF055_LOCUS39948</name>
</gene>
<organism evidence="7">
    <name type="scientific">Cladocopium goreaui</name>
    <dbReference type="NCBI Taxonomy" id="2562237"/>
    <lineage>
        <taxon>Eukaryota</taxon>
        <taxon>Sar</taxon>
        <taxon>Alveolata</taxon>
        <taxon>Dinophyceae</taxon>
        <taxon>Suessiales</taxon>
        <taxon>Symbiodiniaceae</taxon>
        <taxon>Cladocopium</taxon>
    </lineage>
</organism>
<dbReference type="SUPFAM" id="SSF57850">
    <property type="entry name" value="RING/U-box"/>
    <property type="match status" value="1"/>
</dbReference>
<keyword evidence="2 4" id="KW-0863">Zinc-finger</keyword>
<dbReference type="Proteomes" id="UP001152797">
    <property type="component" value="Unassembled WGS sequence"/>
</dbReference>
<evidence type="ECO:0000256" key="3">
    <source>
        <dbReference type="ARBA" id="ARBA00022833"/>
    </source>
</evidence>
<dbReference type="AlphaFoldDB" id="A0A9P1DR37"/>
<dbReference type="SMART" id="SM00184">
    <property type="entry name" value="RING"/>
    <property type="match status" value="1"/>
</dbReference>
<dbReference type="PANTHER" id="PTHR45969:SF69">
    <property type="entry name" value="FINGER DOMAIN PROTEIN, PUTATIVE (AFU_ORTHOLOGUE AFUA_3G12190)-RELATED"/>
    <property type="match status" value="1"/>
</dbReference>
<feature type="compositionally biased region" description="Low complexity" evidence="5">
    <location>
        <begin position="45"/>
        <end position="55"/>
    </location>
</feature>
<keyword evidence="1" id="KW-0479">Metal-binding</keyword>
<dbReference type="PANTHER" id="PTHR45969">
    <property type="entry name" value="RING ZINC FINGER PROTEIN-RELATED"/>
    <property type="match status" value="1"/>
</dbReference>
<dbReference type="PROSITE" id="PS50089">
    <property type="entry name" value="ZF_RING_2"/>
    <property type="match status" value="1"/>
</dbReference>
<feature type="region of interest" description="Disordered" evidence="5">
    <location>
        <begin position="190"/>
        <end position="258"/>
    </location>
</feature>
<evidence type="ECO:0000313" key="9">
    <source>
        <dbReference type="EMBL" id="CAL4802409.1"/>
    </source>
</evidence>
<dbReference type="GO" id="GO:0008270">
    <property type="term" value="F:zinc ion binding"/>
    <property type="evidence" value="ECO:0007669"/>
    <property type="project" value="UniProtKB-KW"/>
</dbReference>
<reference evidence="7" key="1">
    <citation type="submission" date="2022-10" db="EMBL/GenBank/DDBJ databases">
        <authorList>
            <person name="Chen Y."/>
            <person name="Dougan E. K."/>
            <person name="Chan C."/>
            <person name="Rhodes N."/>
            <person name="Thang M."/>
        </authorList>
    </citation>
    <scope>NUCLEOTIDE SEQUENCE</scope>
</reference>
<dbReference type="GO" id="GO:0016567">
    <property type="term" value="P:protein ubiquitination"/>
    <property type="evidence" value="ECO:0007669"/>
    <property type="project" value="TreeGrafter"/>
</dbReference>
<feature type="compositionally biased region" description="Low complexity" evidence="5">
    <location>
        <begin position="211"/>
        <end position="242"/>
    </location>
</feature>
<dbReference type="InterPro" id="IPR013083">
    <property type="entry name" value="Znf_RING/FYVE/PHD"/>
</dbReference>
<evidence type="ECO:0000256" key="2">
    <source>
        <dbReference type="ARBA" id="ARBA00022771"/>
    </source>
</evidence>
<dbReference type="InterPro" id="IPR001841">
    <property type="entry name" value="Znf_RING"/>
</dbReference>